<dbReference type="EMBL" id="CAJHJG010003153">
    <property type="protein sequence ID" value="CAD6926931.1"/>
    <property type="molecule type" value="Genomic_DNA"/>
</dbReference>
<gene>
    <name evidence="3" type="ORF">A4X03_0g2822</name>
    <name evidence="2" type="ORF">JKIAZH3_G1789</name>
</gene>
<evidence type="ECO:0000256" key="1">
    <source>
        <dbReference type="SAM" id="MobiDB-lite"/>
    </source>
</evidence>
<evidence type="ECO:0000313" key="2">
    <source>
        <dbReference type="EMBL" id="CAD6926931.1"/>
    </source>
</evidence>
<keyword evidence="5" id="KW-1185">Reference proteome</keyword>
<proteinExistence type="predicted"/>
<comment type="caution">
    <text evidence="3">The sequence shown here is derived from an EMBL/GenBank/DDBJ whole genome shotgun (WGS) entry which is preliminary data.</text>
</comment>
<accession>A0A177UH07</accession>
<dbReference type="AlphaFoldDB" id="A0A177UH07"/>
<evidence type="ECO:0000313" key="3">
    <source>
        <dbReference type="EMBL" id="KAE8261962.1"/>
    </source>
</evidence>
<reference evidence="2" key="3">
    <citation type="submission" date="2020-10" db="EMBL/GenBank/DDBJ databases">
        <authorList>
            <person name="Sedaghatjoo S."/>
        </authorList>
    </citation>
    <scope>NUCLEOTIDE SEQUENCE</scope>
    <source>
        <strain evidence="2">AZH3</strain>
    </source>
</reference>
<name>A0A177UH07_9BASI</name>
<dbReference type="Proteomes" id="UP000077671">
    <property type="component" value="Unassembled WGS sequence"/>
</dbReference>
<organism evidence="3 4">
    <name type="scientific">Tilletia caries</name>
    <name type="common">wheat bunt fungus</name>
    <dbReference type="NCBI Taxonomy" id="13290"/>
    <lineage>
        <taxon>Eukaryota</taxon>
        <taxon>Fungi</taxon>
        <taxon>Dikarya</taxon>
        <taxon>Basidiomycota</taxon>
        <taxon>Ustilaginomycotina</taxon>
        <taxon>Exobasidiomycetes</taxon>
        <taxon>Tilletiales</taxon>
        <taxon>Tilletiaceae</taxon>
        <taxon>Tilletia</taxon>
    </lineage>
</organism>
<dbReference type="Proteomes" id="UP000836402">
    <property type="component" value="Unassembled WGS sequence"/>
</dbReference>
<feature type="compositionally biased region" description="Low complexity" evidence="1">
    <location>
        <begin position="219"/>
        <end position="234"/>
    </location>
</feature>
<evidence type="ECO:0000313" key="4">
    <source>
        <dbReference type="Proteomes" id="UP000077671"/>
    </source>
</evidence>
<protein>
    <submittedName>
        <fullName evidence="3">Uncharacterized protein</fullName>
    </submittedName>
</protein>
<dbReference type="EMBL" id="LWDD02000296">
    <property type="protein sequence ID" value="KAE8261962.1"/>
    <property type="molecule type" value="Genomic_DNA"/>
</dbReference>
<evidence type="ECO:0000313" key="5">
    <source>
        <dbReference type="Proteomes" id="UP000836402"/>
    </source>
</evidence>
<reference evidence="3" key="1">
    <citation type="submission" date="2016-04" db="EMBL/GenBank/DDBJ databases">
        <authorList>
            <person name="Nguyen H.D."/>
            <person name="Kesanakurti P."/>
            <person name="Cullis J."/>
            <person name="Levesque C.A."/>
            <person name="Hambleton S."/>
        </authorList>
    </citation>
    <scope>NUCLEOTIDE SEQUENCE</scope>
    <source>
        <strain evidence="3">DAOMC 238032</strain>
    </source>
</reference>
<reference evidence="3" key="2">
    <citation type="journal article" date="2019" name="IMA Fungus">
        <title>Genome sequencing and comparison of five Tilletia species to identify candidate genes for the detection of regulated species infecting wheat.</title>
        <authorList>
            <person name="Nguyen H.D.T."/>
            <person name="Sultana T."/>
            <person name="Kesanakurti P."/>
            <person name="Hambleton S."/>
        </authorList>
    </citation>
    <scope>NUCLEOTIDE SEQUENCE</scope>
    <source>
        <strain evidence="3">DAOMC 238032</strain>
    </source>
</reference>
<feature type="compositionally biased region" description="Low complexity" evidence="1">
    <location>
        <begin position="190"/>
        <end position="199"/>
    </location>
</feature>
<sequence length="234" mass="25374">MDKLLFATLDGTLQINSVTRDKKLFKFDGAVALPKNDEDLIVCGTVYNTTDINFATLKMPAILNVTAGIIFNVKPVLHIHDAQLRANGDDADVDINPPNIHGVMQVISKDIKVKSYKCKARAYDRESGNKIDSTFFLWRGREQFKNGPWADDGTYMAFVGHLLSQEPVSSAITIDLLDSAWTTAPPPSPSTSASATGSPNRLKRRRIQAVTNNADAGPSSSSSTSALSSSTRTT</sequence>
<feature type="region of interest" description="Disordered" evidence="1">
    <location>
        <begin position="183"/>
        <end position="234"/>
    </location>
</feature>